<name>A0A4Y2JS78_ARAVE</name>
<sequence>MKELACLGAYELGGGGSPPPVIVRTSYGRGWAVRLCWPLGPDLSTRRYRTTVIQCKPVCFGRSGAVFTVSTLPVIAKRQHSLQQGRFSTLPVIAKRNILFIKSDFPLCLRFQNDTVLCSKADFPICL</sequence>
<protein>
    <submittedName>
        <fullName evidence="1">Uncharacterized protein</fullName>
    </submittedName>
</protein>
<reference evidence="1 2" key="1">
    <citation type="journal article" date="2019" name="Sci. Rep.">
        <title>Orb-weaving spider Araneus ventricosus genome elucidates the spidroin gene catalogue.</title>
        <authorList>
            <person name="Kono N."/>
            <person name="Nakamura H."/>
            <person name="Ohtoshi R."/>
            <person name="Moran D.A.P."/>
            <person name="Shinohara A."/>
            <person name="Yoshida Y."/>
            <person name="Fujiwara M."/>
            <person name="Mori M."/>
            <person name="Tomita M."/>
            <person name="Arakawa K."/>
        </authorList>
    </citation>
    <scope>NUCLEOTIDE SEQUENCE [LARGE SCALE GENOMIC DNA]</scope>
</reference>
<organism evidence="1 2">
    <name type="scientific">Araneus ventricosus</name>
    <name type="common">Orbweaver spider</name>
    <name type="synonym">Epeira ventricosa</name>
    <dbReference type="NCBI Taxonomy" id="182803"/>
    <lineage>
        <taxon>Eukaryota</taxon>
        <taxon>Metazoa</taxon>
        <taxon>Ecdysozoa</taxon>
        <taxon>Arthropoda</taxon>
        <taxon>Chelicerata</taxon>
        <taxon>Arachnida</taxon>
        <taxon>Araneae</taxon>
        <taxon>Araneomorphae</taxon>
        <taxon>Entelegynae</taxon>
        <taxon>Araneoidea</taxon>
        <taxon>Araneidae</taxon>
        <taxon>Araneus</taxon>
    </lineage>
</organism>
<dbReference type="AlphaFoldDB" id="A0A4Y2JS78"/>
<dbReference type="EMBL" id="BGPR01111701">
    <property type="protein sequence ID" value="GBM92880.1"/>
    <property type="molecule type" value="Genomic_DNA"/>
</dbReference>
<dbReference type="Proteomes" id="UP000499080">
    <property type="component" value="Unassembled WGS sequence"/>
</dbReference>
<gene>
    <name evidence="1" type="ORF">AVEN_66764_1</name>
</gene>
<evidence type="ECO:0000313" key="1">
    <source>
        <dbReference type="EMBL" id="GBM92880.1"/>
    </source>
</evidence>
<evidence type="ECO:0000313" key="2">
    <source>
        <dbReference type="Proteomes" id="UP000499080"/>
    </source>
</evidence>
<comment type="caution">
    <text evidence="1">The sequence shown here is derived from an EMBL/GenBank/DDBJ whole genome shotgun (WGS) entry which is preliminary data.</text>
</comment>
<keyword evidence="2" id="KW-1185">Reference proteome</keyword>
<proteinExistence type="predicted"/>
<accession>A0A4Y2JS78</accession>